<dbReference type="Pfam" id="PF12697">
    <property type="entry name" value="Abhydrolase_6"/>
    <property type="match status" value="1"/>
</dbReference>
<sequence length="284" mass="29264">MSSYFTTPSGTKIHFLQSGNPSGQLLICLHGLGGSTETFTPLLPLLPQSFNVVRVDFPGFGKTPLPAPPARVSVEGHVADLHHLITSLQAAALPAAPAAAAAGPVVLVGHSLGAIVALQYAARSPEGVAGLLLLGAGRAAGHIPAARQRMLDLAAGVREKGIRFAADTSAKSNFYEDAPGRSVSPEAREAVREAVAASDPEGYAQTCEAVVDLAHVDPDYAKIKCPAVFVAGDKDVISPLSRSQDLAALVGGEGVVEVVKSGHQPILEDLEGVKRALDTLLGKI</sequence>
<dbReference type="InterPro" id="IPR000073">
    <property type="entry name" value="AB_hydrolase_1"/>
</dbReference>
<feature type="domain" description="AB hydrolase-1" evidence="1">
    <location>
        <begin position="26"/>
        <end position="269"/>
    </location>
</feature>
<dbReference type="Proteomes" id="UP001174694">
    <property type="component" value="Unassembled WGS sequence"/>
</dbReference>
<dbReference type="InterPro" id="IPR050266">
    <property type="entry name" value="AB_hydrolase_sf"/>
</dbReference>
<dbReference type="EMBL" id="JANBVO010000001">
    <property type="protein sequence ID" value="KAJ9157565.1"/>
    <property type="molecule type" value="Genomic_DNA"/>
</dbReference>
<comment type="caution">
    <text evidence="2">The sequence shown here is derived from an EMBL/GenBank/DDBJ whole genome shotgun (WGS) entry which is preliminary data.</text>
</comment>
<dbReference type="AlphaFoldDB" id="A0AA38S7B7"/>
<organism evidence="2 3">
    <name type="scientific">Pleurostoma richardsiae</name>
    <dbReference type="NCBI Taxonomy" id="41990"/>
    <lineage>
        <taxon>Eukaryota</taxon>
        <taxon>Fungi</taxon>
        <taxon>Dikarya</taxon>
        <taxon>Ascomycota</taxon>
        <taxon>Pezizomycotina</taxon>
        <taxon>Sordariomycetes</taxon>
        <taxon>Sordariomycetidae</taxon>
        <taxon>Calosphaeriales</taxon>
        <taxon>Pleurostomataceae</taxon>
        <taxon>Pleurostoma</taxon>
    </lineage>
</organism>
<reference evidence="2" key="1">
    <citation type="submission" date="2022-07" db="EMBL/GenBank/DDBJ databases">
        <title>Fungi with potential for degradation of polypropylene.</title>
        <authorList>
            <person name="Gostincar C."/>
        </authorList>
    </citation>
    <scope>NUCLEOTIDE SEQUENCE</scope>
    <source>
        <strain evidence="2">EXF-13308</strain>
    </source>
</reference>
<dbReference type="Gene3D" id="3.40.50.1820">
    <property type="entry name" value="alpha/beta hydrolase"/>
    <property type="match status" value="1"/>
</dbReference>
<name>A0AA38S7B7_9PEZI</name>
<evidence type="ECO:0000259" key="1">
    <source>
        <dbReference type="Pfam" id="PF12697"/>
    </source>
</evidence>
<keyword evidence="3" id="KW-1185">Reference proteome</keyword>
<protein>
    <submittedName>
        <fullName evidence="2">Alpha beta hydrolase fold protein</fullName>
    </submittedName>
</protein>
<keyword evidence="2" id="KW-0378">Hydrolase</keyword>
<dbReference type="GO" id="GO:0016020">
    <property type="term" value="C:membrane"/>
    <property type="evidence" value="ECO:0007669"/>
    <property type="project" value="TreeGrafter"/>
</dbReference>
<proteinExistence type="predicted"/>
<evidence type="ECO:0000313" key="3">
    <source>
        <dbReference type="Proteomes" id="UP001174694"/>
    </source>
</evidence>
<dbReference type="GO" id="GO:0016787">
    <property type="term" value="F:hydrolase activity"/>
    <property type="evidence" value="ECO:0007669"/>
    <property type="project" value="UniProtKB-KW"/>
</dbReference>
<dbReference type="PANTHER" id="PTHR43798:SF33">
    <property type="entry name" value="HYDROLASE, PUTATIVE (AFU_ORTHOLOGUE AFUA_2G14860)-RELATED"/>
    <property type="match status" value="1"/>
</dbReference>
<dbReference type="PANTHER" id="PTHR43798">
    <property type="entry name" value="MONOACYLGLYCEROL LIPASE"/>
    <property type="match status" value="1"/>
</dbReference>
<accession>A0AA38S7B7</accession>
<gene>
    <name evidence="2" type="ORF">NKR23_g238</name>
</gene>
<dbReference type="InterPro" id="IPR029058">
    <property type="entry name" value="AB_hydrolase_fold"/>
</dbReference>
<evidence type="ECO:0000313" key="2">
    <source>
        <dbReference type="EMBL" id="KAJ9157565.1"/>
    </source>
</evidence>
<dbReference type="SUPFAM" id="SSF53474">
    <property type="entry name" value="alpha/beta-Hydrolases"/>
    <property type="match status" value="1"/>
</dbReference>